<dbReference type="AlphaFoldDB" id="A0A1R3I9N1"/>
<reference evidence="3" key="1">
    <citation type="submission" date="2013-09" db="EMBL/GenBank/DDBJ databases">
        <title>Corchorus olitorius genome sequencing.</title>
        <authorList>
            <person name="Alam M."/>
            <person name="Haque M.S."/>
            <person name="Islam M.S."/>
            <person name="Emdad E.M."/>
            <person name="Islam M.M."/>
            <person name="Ahmed B."/>
            <person name="Halim A."/>
            <person name="Hossen Q.M.M."/>
            <person name="Hossain M.Z."/>
            <person name="Ahmed R."/>
            <person name="Khan M.M."/>
            <person name="Islam R."/>
            <person name="Rashid M.M."/>
            <person name="Khan S.A."/>
            <person name="Rahman M.S."/>
            <person name="Alam M."/>
            <person name="Yahiya A.S."/>
            <person name="Khan M.S."/>
            <person name="Azam M.S."/>
            <person name="Haque T."/>
            <person name="Lashkar M.Z.H."/>
            <person name="Akhand A.I."/>
            <person name="Morshed G."/>
            <person name="Roy S."/>
            <person name="Uddin K.S."/>
            <person name="Rabeya T."/>
            <person name="Hossain A.S."/>
            <person name="Chowdhury A."/>
            <person name="Snigdha A.R."/>
            <person name="Mortoza M.S."/>
            <person name="Matin S.A."/>
            <person name="Hoque S.M.E."/>
            <person name="Islam M.K."/>
            <person name="Roy D.K."/>
            <person name="Haider R."/>
            <person name="Moosa M.M."/>
            <person name="Elias S.M."/>
            <person name="Hasan A.M."/>
            <person name="Jahan S."/>
            <person name="Shafiuddin M."/>
            <person name="Mahmood N."/>
            <person name="Shommy N.S."/>
        </authorList>
    </citation>
    <scope>NUCLEOTIDE SEQUENCE [LARGE SCALE GENOMIC DNA]</scope>
    <source>
        <strain evidence="3">cv. O-4</strain>
    </source>
</reference>
<feature type="compositionally biased region" description="Low complexity" evidence="1">
    <location>
        <begin position="1"/>
        <end position="19"/>
    </location>
</feature>
<evidence type="ECO:0000256" key="1">
    <source>
        <dbReference type="SAM" id="MobiDB-lite"/>
    </source>
</evidence>
<dbReference type="Proteomes" id="UP000187203">
    <property type="component" value="Unassembled WGS sequence"/>
</dbReference>
<protein>
    <submittedName>
        <fullName evidence="2">Uncharacterized protein</fullName>
    </submittedName>
</protein>
<evidence type="ECO:0000313" key="3">
    <source>
        <dbReference type="Proteomes" id="UP000187203"/>
    </source>
</evidence>
<accession>A0A1R3I9N1</accession>
<name>A0A1R3I9N1_9ROSI</name>
<dbReference type="EMBL" id="AWUE01018616">
    <property type="protein sequence ID" value="OMO79221.1"/>
    <property type="molecule type" value="Genomic_DNA"/>
</dbReference>
<gene>
    <name evidence="2" type="ORF">COLO4_24501</name>
</gene>
<sequence length="46" mass="4869">MTDCASQTKADSSAASSSSKPRRSENGGADFISQVASKYHFKTSLQ</sequence>
<keyword evidence="3" id="KW-1185">Reference proteome</keyword>
<feature type="region of interest" description="Disordered" evidence="1">
    <location>
        <begin position="1"/>
        <end position="32"/>
    </location>
</feature>
<proteinExistence type="predicted"/>
<comment type="caution">
    <text evidence="2">The sequence shown here is derived from an EMBL/GenBank/DDBJ whole genome shotgun (WGS) entry which is preliminary data.</text>
</comment>
<organism evidence="2 3">
    <name type="scientific">Corchorus olitorius</name>
    <dbReference type="NCBI Taxonomy" id="93759"/>
    <lineage>
        <taxon>Eukaryota</taxon>
        <taxon>Viridiplantae</taxon>
        <taxon>Streptophyta</taxon>
        <taxon>Embryophyta</taxon>
        <taxon>Tracheophyta</taxon>
        <taxon>Spermatophyta</taxon>
        <taxon>Magnoliopsida</taxon>
        <taxon>eudicotyledons</taxon>
        <taxon>Gunneridae</taxon>
        <taxon>Pentapetalae</taxon>
        <taxon>rosids</taxon>
        <taxon>malvids</taxon>
        <taxon>Malvales</taxon>
        <taxon>Malvaceae</taxon>
        <taxon>Grewioideae</taxon>
        <taxon>Apeibeae</taxon>
        <taxon>Corchorus</taxon>
    </lineage>
</organism>
<evidence type="ECO:0000313" key="2">
    <source>
        <dbReference type="EMBL" id="OMO79221.1"/>
    </source>
</evidence>